<dbReference type="AlphaFoldDB" id="A0A9W4IUE4"/>
<name>A0A9W4IUE4_9EURO</name>
<evidence type="ECO:0000313" key="3">
    <source>
        <dbReference type="EMBL" id="CAG8360938.1"/>
    </source>
</evidence>
<dbReference type="Proteomes" id="UP001152592">
    <property type="component" value="Unassembled WGS sequence"/>
</dbReference>
<dbReference type="InterPro" id="IPR007111">
    <property type="entry name" value="NACHT_NTPase"/>
</dbReference>
<keyword evidence="1" id="KW-0677">Repeat</keyword>
<evidence type="ECO:0000256" key="1">
    <source>
        <dbReference type="ARBA" id="ARBA00022737"/>
    </source>
</evidence>
<evidence type="ECO:0000313" key="4">
    <source>
        <dbReference type="Proteomes" id="UP001152592"/>
    </source>
</evidence>
<organism evidence="3 4">
    <name type="scientific">Penicillium salamii</name>
    <dbReference type="NCBI Taxonomy" id="1612424"/>
    <lineage>
        <taxon>Eukaryota</taxon>
        <taxon>Fungi</taxon>
        <taxon>Dikarya</taxon>
        <taxon>Ascomycota</taxon>
        <taxon>Pezizomycotina</taxon>
        <taxon>Eurotiomycetes</taxon>
        <taxon>Eurotiomycetidae</taxon>
        <taxon>Eurotiales</taxon>
        <taxon>Aspergillaceae</taxon>
        <taxon>Penicillium</taxon>
    </lineage>
</organism>
<dbReference type="InterPro" id="IPR027417">
    <property type="entry name" value="P-loop_NTPase"/>
</dbReference>
<dbReference type="Gene3D" id="3.40.50.300">
    <property type="entry name" value="P-loop containing nucleotide triphosphate hydrolases"/>
    <property type="match status" value="1"/>
</dbReference>
<comment type="caution">
    <text evidence="3">The sequence shown here is derived from an EMBL/GenBank/DDBJ whole genome shotgun (WGS) entry which is preliminary data.</text>
</comment>
<reference evidence="3" key="1">
    <citation type="submission" date="2021-07" db="EMBL/GenBank/DDBJ databases">
        <authorList>
            <person name="Branca A.L. A."/>
        </authorList>
    </citation>
    <scope>NUCLEOTIDE SEQUENCE</scope>
</reference>
<feature type="domain" description="NACHT" evidence="2">
    <location>
        <begin position="145"/>
        <end position="299"/>
    </location>
</feature>
<gene>
    <name evidence="3" type="ORF">PSALAMII_LOCUS3650</name>
</gene>
<dbReference type="PANTHER" id="PTHR10039">
    <property type="entry name" value="AMELOGENIN"/>
    <property type="match status" value="1"/>
</dbReference>
<dbReference type="SUPFAM" id="SSF52540">
    <property type="entry name" value="P-loop containing nucleoside triphosphate hydrolases"/>
    <property type="match status" value="1"/>
</dbReference>
<dbReference type="InterPro" id="IPR056884">
    <property type="entry name" value="NPHP3-like_N"/>
</dbReference>
<accession>A0A9W4IUE4</accession>
<proteinExistence type="predicted"/>
<dbReference type="Pfam" id="PF24883">
    <property type="entry name" value="NPHP3_N"/>
    <property type="match status" value="1"/>
</dbReference>
<protein>
    <recommendedName>
        <fullName evidence="2">NACHT domain-containing protein</fullName>
    </recommendedName>
</protein>
<dbReference type="PROSITE" id="PS50837">
    <property type="entry name" value="NACHT"/>
    <property type="match status" value="1"/>
</dbReference>
<dbReference type="PANTHER" id="PTHR10039:SF14">
    <property type="entry name" value="NACHT DOMAIN-CONTAINING PROTEIN"/>
    <property type="match status" value="1"/>
</dbReference>
<evidence type="ECO:0000259" key="2">
    <source>
        <dbReference type="PROSITE" id="PS50837"/>
    </source>
</evidence>
<sequence>MRDDIFLKFTSLYQSLIFYQIKRVCFYYQKHQVFVLSHGLIELDNRSGDLQSIKDAEKDAYMDSFICDFQSLKDQLRGLFMDRKTEDHSILFHKRLQAIRRVDPHITVQTIQIVKEKSVESLYKWIFETEEFKAFAKWEHSDAPRRLWISGQTGTGKTMLLIGAIKEIQTRGLLEVTPGEPPVIIYFFCQHIDVELSNGSAVLQSLVWMFLRQQPDLLPHVDEHFAHSGDKLIQDQNSISTWNDILVKMLRHSRRRVIVVIDALDECEENTRKFLRDFLQNTLLMEELCHVEYLITSRPLFEIPESRVDTELERHILLTLDDRNLSPRINSYISQKMAEFREKASNKEESYEIERKMRERASNTFLWVSLVFKELQESPELYEYLLGGIKRPKCKDILVATMLARRPLTLQELEQLAGLRPGMNAGRDFVTLCRSFLSLRGDTVYMIHQSAQEWLSSNHHRLRSGTFGDLNALLFENSIQGMTNILKENLYDLPHYGVLADEVDIPDIDPLSPIRYSCQYWAYHMKESADTQKTDIFEFLQLHFIHWLEAMALMEVLGETIPMVDTIRSMKFVSEHSNFIIYEHLVLTIYQSRISSRVSEFLLDGKRFIQKNFQAVNLAPLQLYVSALICTPSGSLVRPTGSIPKWISKPPLVEQDWGCLLQTLENAGPIGSVVFSDNGKLLAAAAGSTAKI</sequence>
<dbReference type="OrthoDB" id="9986677at2759"/>
<dbReference type="EMBL" id="CAJVPD010000166">
    <property type="protein sequence ID" value="CAG8360938.1"/>
    <property type="molecule type" value="Genomic_DNA"/>
</dbReference>